<gene>
    <name evidence="2" type="ORF">BO97DRAFT_413415</name>
</gene>
<dbReference type="AlphaFoldDB" id="A0A395I1D3"/>
<name>A0A395I1D3_ASPHC</name>
<dbReference type="InterPro" id="IPR012942">
    <property type="entry name" value="SRR1-like"/>
</dbReference>
<dbReference type="VEuPathDB" id="FungiDB:BO97DRAFT_413415"/>
<dbReference type="GeneID" id="37200578"/>
<protein>
    <recommendedName>
        <fullName evidence="1">SRR1-like domain-containing protein</fullName>
    </recommendedName>
</protein>
<proteinExistence type="predicted"/>
<keyword evidence="3" id="KW-1185">Reference proteome</keyword>
<organism evidence="2 3">
    <name type="scientific">Aspergillus homomorphus (strain CBS 101889)</name>
    <dbReference type="NCBI Taxonomy" id="1450537"/>
    <lineage>
        <taxon>Eukaryota</taxon>
        <taxon>Fungi</taxon>
        <taxon>Dikarya</taxon>
        <taxon>Ascomycota</taxon>
        <taxon>Pezizomycotina</taxon>
        <taxon>Eurotiomycetes</taxon>
        <taxon>Eurotiomycetidae</taxon>
        <taxon>Eurotiales</taxon>
        <taxon>Aspergillaceae</taxon>
        <taxon>Aspergillus</taxon>
        <taxon>Aspergillus subgen. Circumdati</taxon>
    </lineage>
</organism>
<sequence>MDRPSNMLPHLIDIGAAGPVHMLPTSRRVPRAIAHQKMEAHWLGPPMYNPASLSPFQVAMNLIRFDQEGEPFFTKEFLREMQAQLARPLQSGERYTSIGVDGTPVEFEPAFGQVSNHMEFQYVNGPVRLVYVPWNILITQACSESSLNPASYCRVLPMHVKQYLYPGTGEIMQLPPINPEIILDLLEEAINDWETSNAWTTVKETLIAVRSRHTIDNLVAFSCGSIFGEFAAGIQHAMLLLIMNLFGVGGGDGLCEELLACSVQDPNYKEWDKETLMALDMKVVDDPQGFLDVEDESIVFTCASDVPVKEIVLEIARPAIIIWEDITRINS</sequence>
<dbReference type="EMBL" id="KZ824279">
    <property type="protein sequence ID" value="RAL13433.1"/>
    <property type="molecule type" value="Genomic_DNA"/>
</dbReference>
<dbReference type="Proteomes" id="UP000248961">
    <property type="component" value="Unassembled WGS sequence"/>
</dbReference>
<dbReference type="RefSeq" id="XP_025552587.1">
    <property type="nucleotide sequence ID" value="XM_025696289.1"/>
</dbReference>
<dbReference type="PANTHER" id="PTHR42080:SF3">
    <property type="entry name" value="SRR1-LIKE DOMAIN-CONTAINING PROTEIN"/>
    <property type="match status" value="1"/>
</dbReference>
<dbReference type="PANTHER" id="PTHR42080">
    <property type="entry name" value="SRR1 DOMAIN-CONTAINING PROTEIN"/>
    <property type="match status" value="1"/>
</dbReference>
<reference evidence="2 3" key="1">
    <citation type="submission" date="2018-02" db="EMBL/GenBank/DDBJ databases">
        <title>The genomes of Aspergillus section Nigri reveals drivers in fungal speciation.</title>
        <authorList>
            <consortium name="DOE Joint Genome Institute"/>
            <person name="Vesth T.C."/>
            <person name="Nybo J."/>
            <person name="Theobald S."/>
            <person name="Brandl J."/>
            <person name="Frisvad J.C."/>
            <person name="Nielsen K.F."/>
            <person name="Lyhne E.K."/>
            <person name="Kogle M.E."/>
            <person name="Kuo A."/>
            <person name="Riley R."/>
            <person name="Clum A."/>
            <person name="Nolan M."/>
            <person name="Lipzen A."/>
            <person name="Salamov A."/>
            <person name="Henrissat B."/>
            <person name="Wiebenga A."/>
            <person name="De vries R.P."/>
            <person name="Grigoriev I.V."/>
            <person name="Mortensen U.H."/>
            <person name="Andersen M.R."/>
            <person name="Baker S.E."/>
        </authorList>
    </citation>
    <scope>NUCLEOTIDE SEQUENCE [LARGE SCALE GENOMIC DNA]</scope>
    <source>
        <strain evidence="2 3">CBS 101889</strain>
    </source>
</reference>
<evidence type="ECO:0000313" key="3">
    <source>
        <dbReference type="Proteomes" id="UP000248961"/>
    </source>
</evidence>
<accession>A0A395I1D3</accession>
<dbReference type="Pfam" id="PF07985">
    <property type="entry name" value="SRR1"/>
    <property type="match status" value="1"/>
</dbReference>
<dbReference type="OrthoDB" id="5230585at2759"/>
<evidence type="ECO:0000313" key="2">
    <source>
        <dbReference type="EMBL" id="RAL13433.1"/>
    </source>
</evidence>
<evidence type="ECO:0000259" key="1">
    <source>
        <dbReference type="Pfam" id="PF07985"/>
    </source>
</evidence>
<feature type="domain" description="SRR1-like" evidence="1">
    <location>
        <begin position="204"/>
        <end position="330"/>
    </location>
</feature>